<comment type="caution">
    <text evidence="4">The sequence shown here is derived from an EMBL/GenBank/DDBJ whole genome shotgun (WGS) entry which is preliminary data.</text>
</comment>
<protein>
    <recommendedName>
        <fullName evidence="3">PRC-barrel domain-containing protein</fullName>
    </recommendedName>
</protein>
<feature type="domain" description="PRC-barrel" evidence="3">
    <location>
        <begin position="34"/>
        <end position="91"/>
    </location>
</feature>
<dbReference type="SUPFAM" id="SSF50346">
    <property type="entry name" value="PRC-barrel domain"/>
    <property type="match status" value="1"/>
</dbReference>
<dbReference type="Gene3D" id="2.30.30.240">
    <property type="entry name" value="PRC-barrel domain"/>
    <property type="match status" value="1"/>
</dbReference>
<evidence type="ECO:0000256" key="2">
    <source>
        <dbReference type="SAM" id="SignalP"/>
    </source>
</evidence>
<dbReference type="Proteomes" id="UP000653056">
    <property type="component" value="Unassembled WGS sequence"/>
</dbReference>
<dbReference type="InterPro" id="IPR027275">
    <property type="entry name" value="PRC-brl_dom"/>
</dbReference>
<dbReference type="EMBL" id="BMXS01000016">
    <property type="protein sequence ID" value="GGX99980.1"/>
    <property type="molecule type" value="Genomic_DNA"/>
</dbReference>
<dbReference type="InterPro" id="IPR011033">
    <property type="entry name" value="PRC_barrel-like_sf"/>
</dbReference>
<evidence type="ECO:0000256" key="1">
    <source>
        <dbReference type="SAM" id="MobiDB-lite"/>
    </source>
</evidence>
<organism evidence="4 5">
    <name type="scientific">Litchfieldella qijiaojingensis</name>
    <dbReference type="NCBI Taxonomy" id="980347"/>
    <lineage>
        <taxon>Bacteria</taxon>
        <taxon>Pseudomonadati</taxon>
        <taxon>Pseudomonadota</taxon>
        <taxon>Gammaproteobacteria</taxon>
        <taxon>Oceanospirillales</taxon>
        <taxon>Halomonadaceae</taxon>
        <taxon>Litchfieldella</taxon>
    </lineage>
</organism>
<reference evidence="5" key="1">
    <citation type="journal article" date="2019" name="Int. J. Syst. Evol. Microbiol.">
        <title>The Global Catalogue of Microorganisms (GCM) 10K type strain sequencing project: providing services to taxonomists for standard genome sequencing and annotation.</title>
        <authorList>
            <consortium name="The Broad Institute Genomics Platform"/>
            <consortium name="The Broad Institute Genome Sequencing Center for Infectious Disease"/>
            <person name="Wu L."/>
            <person name="Ma J."/>
        </authorList>
    </citation>
    <scope>NUCLEOTIDE SEQUENCE [LARGE SCALE GENOMIC DNA]</scope>
    <source>
        <strain evidence="5">KCTC 22228</strain>
    </source>
</reference>
<feature type="signal peptide" evidence="2">
    <location>
        <begin position="1"/>
        <end position="23"/>
    </location>
</feature>
<evidence type="ECO:0000313" key="4">
    <source>
        <dbReference type="EMBL" id="GGX99980.1"/>
    </source>
</evidence>
<keyword evidence="2" id="KW-0732">Signal</keyword>
<gene>
    <name evidence="4" type="ORF">GCM10007160_29490</name>
</gene>
<proteinExistence type="predicted"/>
<feature type="chain" id="PRO_5047164044" description="PRC-barrel domain-containing protein" evidence="2">
    <location>
        <begin position="24"/>
        <end position="175"/>
    </location>
</feature>
<dbReference type="Pfam" id="PF05239">
    <property type="entry name" value="PRC"/>
    <property type="match status" value="1"/>
</dbReference>
<sequence length="175" mass="19388">MRKTFLNIGTTLIAASFAVSGHAAEEPQEPQGLYSADTILDADVYLSSNLEERVGEVEDILLDDDMRVQSLVIESGSTLGLGGREIVVDNGNYRLETVTENDGDTAHRVIVDVSAAELDEMPEYNASWWDEARQRAREAWEATREGAESAWQRTREGAERAAETIDERIRGGDEQ</sequence>
<keyword evidence="5" id="KW-1185">Reference proteome</keyword>
<feature type="region of interest" description="Disordered" evidence="1">
    <location>
        <begin position="141"/>
        <end position="175"/>
    </location>
</feature>
<name>A0ABQ2YYY4_9GAMM</name>
<evidence type="ECO:0000313" key="5">
    <source>
        <dbReference type="Proteomes" id="UP000653056"/>
    </source>
</evidence>
<evidence type="ECO:0000259" key="3">
    <source>
        <dbReference type="Pfam" id="PF05239"/>
    </source>
</evidence>
<accession>A0ABQ2YYY4</accession>
<dbReference type="RefSeq" id="WP_189470499.1">
    <property type="nucleotide sequence ID" value="NZ_BMXS01000016.1"/>
</dbReference>